<dbReference type="EMBL" id="PFEE01000006">
    <property type="protein sequence ID" value="PJE63973.1"/>
    <property type="molecule type" value="Genomic_DNA"/>
</dbReference>
<organism evidence="1 2">
    <name type="scientific">Candidatus Roizmanbacteria bacterium CG10_big_fil_rev_8_21_14_0_10_45_7</name>
    <dbReference type="NCBI Taxonomy" id="1974854"/>
    <lineage>
        <taxon>Bacteria</taxon>
        <taxon>Candidatus Roizmaniibacteriota</taxon>
    </lineage>
</organism>
<dbReference type="Proteomes" id="UP000231569">
    <property type="component" value="Unassembled WGS sequence"/>
</dbReference>
<name>A0A2M8KVR6_9BACT</name>
<evidence type="ECO:0000313" key="2">
    <source>
        <dbReference type="Proteomes" id="UP000231569"/>
    </source>
</evidence>
<dbReference type="AlphaFoldDB" id="A0A2M8KVR6"/>
<gene>
    <name evidence="1" type="ORF">COU89_00270</name>
</gene>
<protein>
    <submittedName>
        <fullName evidence="1">Uncharacterized protein</fullName>
    </submittedName>
</protein>
<sequence>MKKVCLFICSHDGISCRYAGVGTAASGYLRGVEKFIQVNKEINLTCFAITGKYKTDSYTYNQKLLDKNKNICERTGGEVKFVVNYSDGTYQYGDINSWYVASSAAAQYISDVIRKNKYDQVIILALDTPFAWTPQIVKKQNWNYKKKLLVPGYPTAHR</sequence>
<accession>A0A2M8KVR6</accession>
<reference evidence="2" key="1">
    <citation type="submission" date="2017-09" db="EMBL/GenBank/DDBJ databases">
        <title>Depth-based differentiation of microbial function through sediment-hosted aquifers and enrichment of novel symbionts in the deep terrestrial subsurface.</title>
        <authorList>
            <person name="Probst A.J."/>
            <person name="Ladd B."/>
            <person name="Jarett J.K."/>
            <person name="Geller-Mcgrath D.E."/>
            <person name="Sieber C.M.K."/>
            <person name="Emerson J.B."/>
            <person name="Anantharaman K."/>
            <person name="Thomas B.C."/>
            <person name="Malmstrom R."/>
            <person name="Stieglmeier M."/>
            <person name="Klingl A."/>
            <person name="Woyke T."/>
            <person name="Ryan C.M."/>
            <person name="Banfield J.F."/>
        </authorList>
    </citation>
    <scope>NUCLEOTIDE SEQUENCE [LARGE SCALE GENOMIC DNA]</scope>
</reference>
<comment type="caution">
    <text evidence="1">The sequence shown here is derived from an EMBL/GenBank/DDBJ whole genome shotgun (WGS) entry which is preliminary data.</text>
</comment>
<evidence type="ECO:0000313" key="1">
    <source>
        <dbReference type="EMBL" id="PJE63973.1"/>
    </source>
</evidence>
<proteinExistence type="predicted"/>